<sequence length="111" mass="11633">MSPRLTSAMLVSALIRRVEAAGGHAMVLAKGDAGAGAVLLVLAERGQGTRLVERMPALDGGQNWIATGPTDLSEPGALSDYIARRRRSDPDLWAVELDVADAERIAAEVLG</sequence>
<gene>
    <name evidence="1" type="ORF">SAMN05192580_3045</name>
</gene>
<name>A0A1I6LNR8_9SPHN</name>
<dbReference type="InterPro" id="IPR009964">
    <property type="entry name" value="DUF1491"/>
</dbReference>
<dbReference type="Pfam" id="PF07372">
    <property type="entry name" value="DUF1491"/>
    <property type="match status" value="1"/>
</dbReference>
<evidence type="ECO:0000313" key="2">
    <source>
        <dbReference type="Proteomes" id="UP000198824"/>
    </source>
</evidence>
<proteinExistence type="predicted"/>
<organism evidence="1 2">
    <name type="scientific">Sphingomonas jatrophae</name>
    <dbReference type="NCBI Taxonomy" id="1166337"/>
    <lineage>
        <taxon>Bacteria</taxon>
        <taxon>Pseudomonadati</taxon>
        <taxon>Pseudomonadota</taxon>
        <taxon>Alphaproteobacteria</taxon>
        <taxon>Sphingomonadales</taxon>
        <taxon>Sphingomonadaceae</taxon>
        <taxon>Sphingomonas</taxon>
    </lineage>
</organism>
<dbReference type="AlphaFoldDB" id="A0A1I6LNR8"/>
<reference evidence="1 2" key="1">
    <citation type="submission" date="2016-10" db="EMBL/GenBank/DDBJ databases">
        <authorList>
            <person name="de Groot N.N."/>
        </authorList>
    </citation>
    <scope>NUCLEOTIDE SEQUENCE [LARGE SCALE GENOMIC DNA]</scope>
    <source>
        <strain evidence="1 2">S5-249</strain>
    </source>
</reference>
<accession>A0A1I6LNR8</accession>
<evidence type="ECO:0008006" key="3">
    <source>
        <dbReference type="Google" id="ProtNLM"/>
    </source>
</evidence>
<keyword evidence="2" id="KW-1185">Reference proteome</keyword>
<dbReference type="Proteomes" id="UP000198824">
    <property type="component" value="Unassembled WGS sequence"/>
</dbReference>
<dbReference type="Gene3D" id="3.40.1530.20">
    <property type="entry name" value="Protein of unknown function (DUF1491)"/>
    <property type="match status" value="1"/>
</dbReference>
<evidence type="ECO:0000313" key="1">
    <source>
        <dbReference type="EMBL" id="SFS05071.1"/>
    </source>
</evidence>
<protein>
    <recommendedName>
        <fullName evidence="3">DUF1491 domain-containing protein</fullName>
    </recommendedName>
</protein>
<dbReference type="STRING" id="1166337.SAMN05192580_3045"/>
<dbReference type="EMBL" id="FOZG01000002">
    <property type="protein sequence ID" value="SFS05071.1"/>
    <property type="molecule type" value="Genomic_DNA"/>
</dbReference>